<evidence type="ECO:0000256" key="1">
    <source>
        <dbReference type="ARBA" id="ARBA00006360"/>
    </source>
</evidence>
<evidence type="ECO:0000256" key="7">
    <source>
        <dbReference type="ARBA" id="ARBA00022833"/>
    </source>
</evidence>
<keyword evidence="6 11" id="KW-0547">Nucleotide-binding</keyword>
<dbReference type="InterPro" id="IPR008921">
    <property type="entry name" value="DNA_pol3_clamp-load_cplx_C"/>
</dbReference>
<feature type="domain" description="AAA+ ATPase" evidence="13">
    <location>
        <begin position="36"/>
        <end position="181"/>
    </location>
</feature>
<dbReference type="GO" id="GO:0005524">
    <property type="term" value="F:ATP binding"/>
    <property type="evidence" value="ECO:0007669"/>
    <property type="project" value="UniProtKB-KW"/>
</dbReference>
<evidence type="ECO:0000313" key="15">
    <source>
        <dbReference type="Proteomes" id="UP000178068"/>
    </source>
</evidence>
<evidence type="ECO:0000256" key="5">
    <source>
        <dbReference type="ARBA" id="ARBA00022723"/>
    </source>
</evidence>
<gene>
    <name evidence="11" type="primary">dnaX</name>
    <name evidence="14" type="ORF">A3F35_00010</name>
</gene>
<comment type="catalytic activity">
    <reaction evidence="10 11">
        <text>DNA(n) + a 2'-deoxyribonucleoside 5'-triphosphate = DNA(n+1) + diphosphate</text>
        <dbReference type="Rhea" id="RHEA:22508"/>
        <dbReference type="Rhea" id="RHEA-COMP:17339"/>
        <dbReference type="Rhea" id="RHEA-COMP:17340"/>
        <dbReference type="ChEBI" id="CHEBI:33019"/>
        <dbReference type="ChEBI" id="CHEBI:61560"/>
        <dbReference type="ChEBI" id="CHEBI:173112"/>
        <dbReference type="EC" id="2.7.7.7"/>
    </reaction>
</comment>
<dbReference type="InterPro" id="IPR050238">
    <property type="entry name" value="DNA_Rep/Repair_Clamp_Loader"/>
</dbReference>
<organism evidence="14 15">
    <name type="scientific">Candidatus Woykebacteria bacterium RIFCSPHIGHO2_12_FULL_45_10</name>
    <dbReference type="NCBI Taxonomy" id="1802603"/>
    <lineage>
        <taxon>Bacteria</taxon>
        <taxon>Candidatus Woykeibacteriota</taxon>
    </lineage>
</organism>
<name>A0A1G1WR23_9BACT</name>
<dbReference type="SUPFAM" id="SSF52540">
    <property type="entry name" value="P-loop containing nucleoside triphosphate hydrolases"/>
    <property type="match status" value="1"/>
</dbReference>
<dbReference type="NCBIfam" id="NF004046">
    <property type="entry name" value="PRK05563.1"/>
    <property type="match status" value="1"/>
</dbReference>
<evidence type="ECO:0000256" key="11">
    <source>
        <dbReference type="RuleBase" id="RU364063"/>
    </source>
</evidence>
<evidence type="ECO:0000256" key="12">
    <source>
        <dbReference type="SAM" id="MobiDB-lite"/>
    </source>
</evidence>
<dbReference type="GO" id="GO:0046872">
    <property type="term" value="F:metal ion binding"/>
    <property type="evidence" value="ECO:0007669"/>
    <property type="project" value="UniProtKB-KW"/>
</dbReference>
<dbReference type="InterPro" id="IPR027417">
    <property type="entry name" value="P-loop_NTPase"/>
</dbReference>
<comment type="subunit">
    <text evidence="11">DNA polymerase III contains a core (composed of alpha, epsilon and theta chains) that associates with a tau subunit. This core dimerizes to form the POLIII' complex. PolIII' associates with the gamma complex (composed of gamma, delta, delta', psi and chi chains) and with the beta chain to form the complete DNA polymerase III complex.</text>
</comment>
<dbReference type="InterPro" id="IPR022754">
    <property type="entry name" value="DNA_pol_III_gamma-3"/>
</dbReference>
<dbReference type="Gene3D" id="1.20.272.10">
    <property type="match status" value="1"/>
</dbReference>
<dbReference type="SUPFAM" id="SSF48019">
    <property type="entry name" value="post-AAA+ oligomerization domain-like"/>
    <property type="match status" value="1"/>
</dbReference>
<dbReference type="InterPro" id="IPR012763">
    <property type="entry name" value="DNA_pol_III_sug/sutau_N"/>
</dbReference>
<dbReference type="STRING" id="1802603.A3F35_00010"/>
<comment type="function">
    <text evidence="11">DNA polymerase III is a complex, multichain enzyme responsible for most of the replicative synthesis in bacteria. This DNA polymerase also exhibits 3' to 5' exonuclease activity.</text>
</comment>
<keyword evidence="9 11" id="KW-0239">DNA-directed DNA polymerase</keyword>
<dbReference type="Pfam" id="PF13177">
    <property type="entry name" value="DNA_pol3_delta2"/>
    <property type="match status" value="1"/>
</dbReference>
<dbReference type="PANTHER" id="PTHR11669">
    <property type="entry name" value="REPLICATION FACTOR C / DNA POLYMERASE III GAMMA-TAU SUBUNIT"/>
    <property type="match status" value="1"/>
</dbReference>
<keyword evidence="2 11" id="KW-0808">Transferase</keyword>
<dbReference type="SMART" id="SM00382">
    <property type="entry name" value="AAA"/>
    <property type="match status" value="1"/>
</dbReference>
<protein>
    <recommendedName>
        <fullName evidence="11">DNA polymerase III subunit gamma/tau</fullName>
        <ecNumber evidence="11">2.7.7.7</ecNumber>
    </recommendedName>
</protein>
<proteinExistence type="inferred from homology"/>
<feature type="region of interest" description="Disordered" evidence="12">
    <location>
        <begin position="475"/>
        <end position="507"/>
    </location>
</feature>
<dbReference type="Pfam" id="PF20964">
    <property type="entry name" value="DnaX_C"/>
    <property type="match status" value="1"/>
</dbReference>
<dbReference type="GO" id="GO:0003677">
    <property type="term" value="F:DNA binding"/>
    <property type="evidence" value="ECO:0007669"/>
    <property type="project" value="InterPro"/>
</dbReference>
<dbReference type="GO" id="GO:0006261">
    <property type="term" value="P:DNA-templated DNA replication"/>
    <property type="evidence" value="ECO:0007669"/>
    <property type="project" value="TreeGrafter"/>
</dbReference>
<dbReference type="GO" id="GO:0009360">
    <property type="term" value="C:DNA polymerase III complex"/>
    <property type="evidence" value="ECO:0007669"/>
    <property type="project" value="InterPro"/>
</dbReference>
<keyword evidence="4 11" id="KW-0235">DNA replication</keyword>
<dbReference type="Pfam" id="PF22608">
    <property type="entry name" value="DNAX_ATPase_lid"/>
    <property type="match status" value="1"/>
</dbReference>
<evidence type="ECO:0000256" key="2">
    <source>
        <dbReference type="ARBA" id="ARBA00022679"/>
    </source>
</evidence>
<sequence>MLMTLYRKYRPQKLSEIVGQEAITTVLLKQLESGNIPHAYIFSGPRGTGKTSTARILAKALNCKKVKGEKFSEPCGECSACRSIVEGSYMDLIEIDAASNRSIDDIRDLREKIRLSPTEGRFKVYIIDEVHMLTQEAFNALLKTLEEPPGHAIFILATTEPQKLPATILSRAQRFSFLRPTVAQITTRLEQIAKSEKWGFGKEALHEIAKAADGAFRDAEVLLEKIAAVNTKADTAEVKKILGKGEARTDLLNCLVEAEIEKALLWLNNFLDSGGNIRILSEAILADLRALLLLKQNVGVELLGELTEGELAEFEKMAAELPARKILKWVNLFTQALVDLRNASIPQLPLEVAIVEACGYDRITESESETPVEKPRAEVKPVEIDVKKSATSGKLEDVLAHWEDILKAVKPKNNSLEIFLRGSTPKEFEDGVLVLEFGYRFHKDRFDEPKNREMVEAILEKVLGTSVKIKGIVGTPPLKSPVKEDLPAFSQGSKEETDPVEVFGKLE</sequence>
<dbReference type="NCBIfam" id="TIGR02397">
    <property type="entry name" value="dnaX_nterm"/>
    <property type="match status" value="1"/>
</dbReference>
<dbReference type="PANTHER" id="PTHR11669:SF0">
    <property type="entry name" value="PROTEIN STICHEL-LIKE 2"/>
    <property type="match status" value="1"/>
</dbReference>
<dbReference type="EC" id="2.7.7.7" evidence="11"/>
<dbReference type="Proteomes" id="UP000178068">
    <property type="component" value="Unassembled WGS sequence"/>
</dbReference>
<accession>A0A1G1WR23</accession>
<dbReference type="FunFam" id="3.40.50.300:FF:000014">
    <property type="entry name" value="DNA polymerase III subunit gamma/tau"/>
    <property type="match status" value="1"/>
</dbReference>
<keyword evidence="8 11" id="KW-0067">ATP-binding</keyword>
<dbReference type="CDD" id="cd00009">
    <property type="entry name" value="AAA"/>
    <property type="match status" value="1"/>
</dbReference>
<evidence type="ECO:0000256" key="9">
    <source>
        <dbReference type="ARBA" id="ARBA00022932"/>
    </source>
</evidence>
<dbReference type="InterPro" id="IPR048448">
    <property type="entry name" value="DnaX-like_C"/>
</dbReference>
<dbReference type="InterPro" id="IPR003593">
    <property type="entry name" value="AAA+_ATPase"/>
</dbReference>
<evidence type="ECO:0000313" key="14">
    <source>
        <dbReference type="EMBL" id="OGY30173.1"/>
    </source>
</evidence>
<keyword evidence="5" id="KW-0479">Metal-binding</keyword>
<evidence type="ECO:0000256" key="3">
    <source>
        <dbReference type="ARBA" id="ARBA00022695"/>
    </source>
</evidence>
<dbReference type="InterPro" id="IPR045085">
    <property type="entry name" value="HLD_clamp_pol_III_gamma_tau"/>
</dbReference>
<evidence type="ECO:0000256" key="8">
    <source>
        <dbReference type="ARBA" id="ARBA00022840"/>
    </source>
</evidence>
<comment type="caution">
    <text evidence="14">The sequence shown here is derived from an EMBL/GenBank/DDBJ whole genome shotgun (WGS) entry which is preliminary data.</text>
</comment>
<dbReference type="Pfam" id="PF12169">
    <property type="entry name" value="DNA_pol3_gamma3"/>
    <property type="match status" value="1"/>
</dbReference>
<comment type="similarity">
    <text evidence="1 11">Belongs to the DnaX/STICHEL family.</text>
</comment>
<evidence type="ECO:0000256" key="10">
    <source>
        <dbReference type="ARBA" id="ARBA00049244"/>
    </source>
</evidence>
<dbReference type="EMBL" id="MHCZ01000012">
    <property type="protein sequence ID" value="OGY30173.1"/>
    <property type="molecule type" value="Genomic_DNA"/>
</dbReference>
<evidence type="ECO:0000256" key="4">
    <source>
        <dbReference type="ARBA" id="ARBA00022705"/>
    </source>
</evidence>
<evidence type="ECO:0000256" key="6">
    <source>
        <dbReference type="ARBA" id="ARBA00022741"/>
    </source>
</evidence>
<dbReference type="AlphaFoldDB" id="A0A1G1WR23"/>
<dbReference type="Gene3D" id="3.40.50.300">
    <property type="entry name" value="P-loop containing nucleotide triphosphate hydrolases"/>
    <property type="match status" value="1"/>
</dbReference>
<dbReference type="Gene3D" id="1.10.8.60">
    <property type="match status" value="1"/>
</dbReference>
<evidence type="ECO:0000259" key="13">
    <source>
        <dbReference type="SMART" id="SM00382"/>
    </source>
</evidence>
<keyword evidence="3 11" id="KW-0548">Nucleotidyltransferase</keyword>
<dbReference type="GO" id="GO:0003887">
    <property type="term" value="F:DNA-directed DNA polymerase activity"/>
    <property type="evidence" value="ECO:0007669"/>
    <property type="project" value="UniProtKB-KW"/>
</dbReference>
<keyword evidence="7" id="KW-0862">Zinc</keyword>
<reference evidence="14 15" key="1">
    <citation type="journal article" date="2016" name="Nat. Commun.">
        <title>Thousands of microbial genomes shed light on interconnected biogeochemical processes in an aquifer system.</title>
        <authorList>
            <person name="Anantharaman K."/>
            <person name="Brown C.T."/>
            <person name="Hug L.A."/>
            <person name="Sharon I."/>
            <person name="Castelle C.J."/>
            <person name="Probst A.J."/>
            <person name="Thomas B.C."/>
            <person name="Singh A."/>
            <person name="Wilkins M.J."/>
            <person name="Karaoz U."/>
            <person name="Brodie E.L."/>
            <person name="Williams K.H."/>
            <person name="Hubbard S.S."/>
            <person name="Banfield J.F."/>
        </authorList>
    </citation>
    <scope>NUCLEOTIDE SEQUENCE [LARGE SCALE GENOMIC DNA]</scope>
</reference>